<dbReference type="EMBL" id="JACCBG010000001">
    <property type="protein sequence ID" value="NYD40161.1"/>
    <property type="molecule type" value="Genomic_DNA"/>
</dbReference>
<feature type="transmembrane region" description="Helical" evidence="2">
    <location>
        <begin position="173"/>
        <end position="195"/>
    </location>
</feature>
<dbReference type="AlphaFoldDB" id="A0A7Y9J9J3"/>
<evidence type="ECO:0000256" key="2">
    <source>
        <dbReference type="SAM" id="Phobius"/>
    </source>
</evidence>
<dbReference type="PANTHER" id="PTHR19372">
    <property type="entry name" value="SULFITE REDUCTASE"/>
    <property type="match status" value="1"/>
</dbReference>
<dbReference type="GO" id="GO:0006790">
    <property type="term" value="P:sulfur compound metabolic process"/>
    <property type="evidence" value="ECO:0007669"/>
    <property type="project" value="TreeGrafter"/>
</dbReference>
<dbReference type="InterPro" id="IPR036374">
    <property type="entry name" value="OxRdtase_Mopterin-bd_sf"/>
</dbReference>
<dbReference type="PANTHER" id="PTHR19372:SF7">
    <property type="entry name" value="SULFITE OXIDASE, MITOCHONDRIAL"/>
    <property type="match status" value="1"/>
</dbReference>
<feature type="domain" description="Oxidoreductase molybdopterin-binding" evidence="3">
    <location>
        <begin position="247"/>
        <end position="399"/>
    </location>
</feature>
<dbReference type="InterPro" id="IPR014756">
    <property type="entry name" value="Ig_E-set"/>
</dbReference>
<dbReference type="Gene3D" id="2.60.40.650">
    <property type="match status" value="1"/>
</dbReference>
<comment type="caution">
    <text evidence="4">The sequence shown here is derived from an EMBL/GenBank/DDBJ whole genome shotgun (WGS) entry which is preliminary data.</text>
</comment>
<feature type="compositionally biased region" description="Basic and acidic residues" evidence="1">
    <location>
        <begin position="152"/>
        <end position="166"/>
    </location>
</feature>
<feature type="transmembrane region" description="Helical" evidence="2">
    <location>
        <begin position="66"/>
        <end position="85"/>
    </location>
</feature>
<dbReference type="InterPro" id="IPR000572">
    <property type="entry name" value="OxRdtase_Mopterin-bd_dom"/>
</dbReference>
<evidence type="ECO:0000259" key="3">
    <source>
        <dbReference type="Pfam" id="PF00174"/>
    </source>
</evidence>
<feature type="transmembrane region" description="Helical" evidence="2">
    <location>
        <begin position="119"/>
        <end position="137"/>
    </location>
</feature>
<keyword evidence="5" id="KW-1185">Reference proteome</keyword>
<keyword evidence="2" id="KW-0812">Transmembrane</keyword>
<keyword evidence="2" id="KW-0472">Membrane</keyword>
<dbReference type="Pfam" id="PF00174">
    <property type="entry name" value="Oxidored_molyb"/>
    <property type="match status" value="1"/>
</dbReference>
<sequence>MTSRLLHAWFGVLATLVGVAAGHLVAALTEPSASPVLAVGSAVIDLTPTPLKEWAIAHFGSNDKTVLVGSVLVGVLLLAAVAGLLARRRLAYGAALLVVLVAIAAAAALSRPTAGPIEVLPSVVAAIAGVGALAWLVTRTTSGAVPAGSAAADDRHRDTSHGDTSHRGTSRRAVLVASGTLTVAAAAMGGIGRWIGSYLTRPEDVALPAPDDPAPAFPAGLDDRVPGITPFRTATSDFYRVDTRLTLPAVGLDGWRLTIDGDVDREVGFSFDDLTQMDLIERDITLTCVSNEVGGHYVGGARWLGVSLTDLLDRAGIGHTGADQILSTDVDGMTISTPLELATDGRDAMIAIGMNGAALPREHGFPARMVVPGLYGFISATKWITRMTLTTYAEHDAYWTQRGWATDAPIKIASRIDTPRPLATIDAGRTLIGGVAWAQHRGGVAKVEVRIDGGPWQEARLGPSAGNDYWRQWYLPWSAGSGRHTLTVRATDGRGEQQTAVRATPFPDGSSGLQQVVVTVT</sequence>
<dbReference type="GO" id="GO:0008482">
    <property type="term" value="F:sulfite oxidase activity"/>
    <property type="evidence" value="ECO:0007669"/>
    <property type="project" value="TreeGrafter"/>
</dbReference>
<proteinExistence type="predicted"/>
<dbReference type="SUPFAM" id="SSF81296">
    <property type="entry name" value="E set domains"/>
    <property type="match status" value="1"/>
</dbReference>
<dbReference type="GO" id="GO:0020037">
    <property type="term" value="F:heme binding"/>
    <property type="evidence" value="ECO:0007669"/>
    <property type="project" value="TreeGrafter"/>
</dbReference>
<evidence type="ECO:0000313" key="4">
    <source>
        <dbReference type="EMBL" id="NYD40161.1"/>
    </source>
</evidence>
<organism evidence="4 5">
    <name type="scientific">Nocardioides panaciterrulae</name>
    <dbReference type="NCBI Taxonomy" id="661492"/>
    <lineage>
        <taxon>Bacteria</taxon>
        <taxon>Bacillati</taxon>
        <taxon>Actinomycetota</taxon>
        <taxon>Actinomycetes</taxon>
        <taxon>Propionibacteriales</taxon>
        <taxon>Nocardioidaceae</taxon>
        <taxon>Nocardioides</taxon>
    </lineage>
</organism>
<protein>
    <submittedName>
        <fullName evidence="4">DMSO/TMAO reductase YedYZ molybdopterin-dependent catalytic subunit</fullName>
    </submittedName>
</protein>
<accession>A0A7Y9J9J3</accession>
<reference evidence="4 5" key="1">
    <citation type="submission" date="2020-07" db="EMBL/GenBank/DDBJ databases">
        <title>Sequencing the genomes of 1000 actinobacteria strains.</title>
        <authorList>
            <person name="Klenk H.-P."/>
        </authorList>
    </citation>
    <scope>NUCLEOTIDE SEQUENCE [LARGE SCALE GENOMIC DNA]</scope>
    <source>
        <strain evidence="4 5">DSM 21350</strain>
    </source>
</reference>
<feature type="transmembrane region" description="Helical" evidence="2">
    <location>
        <begin position="90"/>
        <end position="107"/>
    </location>
</feature>
<feature type="region of interest" description="Disordered" evidence="1">
    <location>
        <begin position="145"/>
        <end position="169"/>
    </location>
</feature>
<dbReference type="SUPFAM" id="SSF56524">
    <property type="entry name" value="Oxidoreductase molybdopterin-binding domain"/>
    <property type="match status" value="1"/>
</dbReference>
<gene>
    <name evidence="4" type="ORF">BJZ21_000244</name>
</gene>
<name>A0A7Y9J9J3_9ACTN</name>
<dbReference type="RefSeq" id="WP_179662086.1">
    <property type="nucleotide sequence ID" value="NZ_JACCBG010000001.1"/>
</dbReference>
<evidence type="ECO:0000313" key="5">
    <source>
        <dbReference type="Proteomes" id="UP000535511"/>
    </source>
</evidence>
<dbReference type="Proteomes" id="UP000535511">
    <property type="component" value="Unassembled WGS sequence"/>
</dbReference>
<evidence type="ECO:0000256" key="1">
    <source>
        <dbReference type="SAM" id="MobiDB-lite"/>
    </source>
</evidence>
<keyword evidence="2" id="KW-1133">Transmembrane helix</keyword>
<dbReference type="Gene3D" id="3.90.420.10">
    <property type="entry name" value="Oxidoreductase, molybdopterin-binding domain"/>
    <property type="match status" value="1"/>
</dbReference>
<dbReference type="GO" id="GO:0043546">
    <property type="term" value="F:molybdopterin cofactor binding"/>
    <property type="evidence" value="ECO:0007669"/>
    <property type="project" value="TreeGrafter"/>
</dbReference>